<feature type="compositionally biased region" description="Basic and acidic residues" evidence="1">
    <location>
        <begin position="63"/>
        <end position="72"/>
    </location>
</feature>
<dbReference type="WBParaSite" id="nRc.2.0.1.t18698-RA">
    <property type="protein sequence ID" value="nRc.2.0.1.t18698-RA"/>
    <property type="gene ID" value="nRc.2.0.1.g18698"/>
</dbReference>
<evidence type="ECO:0000313" key="2">
    <source>
        <dbReference type="Proteomes" id="UP000887565"/>
    </source>
</evidence>
<proteinExistence type="predicted"/>
<dbReference type="AlphaFoldDB" id="A0A915IXZ0"/>
<evidence type="ECO:0000313" key="3">
    <source>
        <dbReference type="WBParaSite" id="nRc.2.0.1.t18698-RA"/>
    </source>
</evidence>
<name>A0A915IXZ0_ROMCU</name>
<feature type="compositionally biased region" description="Basic and acidic residues" evidence="1">
    <location>
        <begin position="81"/>
        <end position="94"/>
    </location>
</feature>
<feature type="compositionally biased region" description="Polar residues" evidence="1">
    <location>
        <begin position="53"/>
        <end position="62"/>
    </location>
</feature>
<reference evidence="3" key="1">
    <citation type="submission" date="2022-11" db="UniProtKB">
        <authorList>
            <consortium name="WormBaseParasite"/>
        </authorList>
    </citation>
    <scope>IDENTIFICATION</scope>
</reference>
<sequence length="160" mass="18259">MDRPAPLLRQHDFSAWWNLLPLRLLPPTGLPSDCLSLIATQLPSRGVNPLSPLRSQTYTSSSRPRDSTDHGRNRNSPSVRFDGHDDPHDPHRSREFHKQLVAAVARARYMLNAAKPEIGTVDQLIKVPDKCIKNMANRFNYILQLRGRNPFILKDILTTY</sequence>
<keyword evidence="2" id="KW-1185">Reference proteome</keyword>
<dbReference type="Proteomes" id="UP000887565">
    <property type="component" value="Unplaced"/>
</dbReference>
<feature type="region of interest" description="Disordered" evidence="1">
    <location>
        <begin position="46"/>
        <end position="94"/>
    </location>
</feature>
<accession>A0A915IXZ0</accession>
<evidence type="ECO:0000256" key="1">
    <source>
        <dbReference type="SAM" id="MobiDB-lite"/>
    </source>
</evidence>
<protein>
    <submittedName>
        <fullName evidence="3">Uncharacterized protein</fullName>
    </submittedName>
</protein>
<organism evidence="2 3">
    <name type="scientific">Romanomermis culicivorax</name>
    <name type="common">Nematode worm</name>
    <dbReference type="NCBI Taxonomy" id="13658"/>
    <lineage>
        <taxon>Eukaryota</taxon>
        <taxon>Metazoa</taxon>
        <taxon>Ecdysozoa</taxon>
        <taxon>Nematoda</taxon>
        <taxon>Enoplea</taxon>
        <taxon>Dorylaimia</taxon>
        <taxon>Mermithida</taxon>
        <taxon>Mermithoidea</taxon>
        <taxon>Mermithidae</taxon>
        <taxon>Romanomermis</taxon>
    </lineage>
</organism>